<keyword evidence="4" id="KW-1185">Reference proteome</keyword>
<evidence type="ECO:0000313" key="3">
    <source>
        <dbReference type="EMBL" id="KAJ7327302.1"/>
    </source>
</evidence>
<reference evidence="3" key="1">
    <citation type="journal article" date="2023" name="DNA Res.">
        <title>Chromosome-level genome assembly of Phrynocephalus forsythii using third-generation DNA sequencing and Hi-C analysis.</title>
        <authorList>
            <person name="Qi Y."/>
            <person name="Zhao W."/>
            <person name="Zhao Y."/>
            <person name="Niu C."/>
            <person name="Cao S."/>
            <person name="Zhang Y."/>
        </authorList>
    </citation>
    <scope>NUCLEOTIDE SEQUENCE</scope>
    <source>
        <tissue evidence="3">Muscle</tissue>
    </source>
</reference>
<dbReference type="InterPro" id="IPR001680">
    <property type="entry name" value="WD40_rpt"/>
</dbReference>
<keyword evidence="1" id="KW-0853">WD repeat</keyword>
<dbReference type="SMART" id="SM00320">
    <property type="entry name" value="WD40"/>
    <property type="match status" value="4"/>
</dbReference>
<evidence type="ECO:0000313" key="4">
    <source>
        <dbReference type="Proteomes" id="UP001142489"/>
    </source>
</evidence>
<gene>
    <name evidence="3" type="ORF">JRQ81_017061</name>
</gene>
<dbReference type="InterPro" id="IPR036322">
    <property type="entry name" value="WD40_repeat_dom_sf"/>
</dbReference>
<feature type="region of interest" description="Disordered" evidence="2">
    <location>
        <begin position="1"/>
        <end position="56"/>
    </location>
</feature>
<feature type="repeat" description="WD" evidence="1">
    <location>
        <begin position="225"/>
        <end position="258"/>
    </location>
</feature>
<comment type="caution">
    <text evidence="3">The sequence shown here is derived from an EMBL/GenBank/DDBJ whole genome shotgun (WGS) entry which is preliminary data.</text>
</comment>
<dbReference type="PANTHER" id="PTHR47822:SF3">
    <property type="entry name" value="ANAPHASE-PROMOTING COMPLEX SUBUNIT 4-LIKE WD40 DOMAIN-CONTAINING PROTEIN"/>
    <property type="match status" value="1"/>
</dbReference>
<evidence type="ECO:0000256" key="2">
    <source>
        <dbReference type="SAM" id="MobiDB-lite"/>
    </source>
</evidence>
<dbReference type="EMBL" id="JAPFRF010000007">
    <property type="protein sequence ID" value="KAJ7327302.1"/>
    <property type="molecule type" value="Genomic_DNA"/>
</dbReference>
<dbReference type="InterPro" id="IPR015943">
    <property type="entry name" value="WD40/YVTN_repeat-like_dom_sf"/>
</dbReference>
<evidence type="ECO:0000256" key="1">
    <source>
        <dbReference type="PROSITE-ProRule" id="PRU00221"/>
    </source>
</evidence>
<dbReference type="PROSITE" id="PS50082">
    <property type="entry name" value="WD_REPEATS_2"/>
    <property type="match status" value="2"/>
</dbReference>
<dbReference type="PANTHER" id="PTHR47822">
    <property type="entry name" value="CARBOHYDRATE BINDING DOMAIN CONTAINING PROTEIN"/>
    <property type="match status" value="1"/>
</dbReference>
<dbReference type="AlphaFoldDB" id="A0A9Q0XVE6"/>
<accession>A0A9Q0XVE6</accession>
<name>A0A9Q0XVE6_9SAUR</name>
<dbReference type="OrthoDB" id="361494at2759"/>
<proteinExistence type="predicted"/>
<protein>
    <submittedName>
        <fullName evidence="3">Uncharacterized protein</fullName>
    </submittedName>
</protein>
<dbReference type="PROSITE" id="PS50294">
    <property type="entry name" value="WD_REPEATS_REGION"/>
    <property type="match status" value="1"/>
</dbReference>
<sequence>MAHRRLAEALLHSRGAAGEGRPGPGAPGAAEEGRGRGRRPGAEVAPPPPTPTLRRGRLALSAPRRAPLSRHDASGIFSLAFAPGGCLLAAGFGNGAVQVADAATGAPGASFLSSSSSSSFPGRRARQAATAVAFHRAEPAGLLLLLAAGADGAVTAYDLLGRRPVASLTEEENEIHALDFCRDGTAFATAGKDRHVRLYDGHTLRLLQVIEAPDFFMAGDDFTPLSGHSRRIFALRFHPTELHLFLTGGWDNSVKVWDKRVPKGARSVIGGPHICGPGIDVKGDLVLTGSWVPRNALQLWDLRTSRLWQNLPFPGSRTQGEFLYSAQFCAEDMVLAGGSGTCGATILHTGTGQTVGEIPLKPNKPVHVVAAAAAPGGFSVAVAGAGGNLQLAELH</sequence>
<dbReference type="Gene3D" id="2.130.10.10">
    <property type="entry name" value="YVTN repeat-like/Quinoprotein amine dehydrogenase"/>
    <property type="match status" value="2"/>
</dbReference>
<dbReference type="SUPFAM" id="SSF50978">
    <property type="entry name" value="WD40 repeat-like"/>
    <property type="match status" value="1"/>
</dbReference>
<feature type="repeat" description="WD" evidence="1">
    <location>
        <begin position="168"/>
        <end position="209"/>
    </location>
</feature>
<organism evidence="3 4">
    <name type="scientific">Phrynocephalus forsythii</name>
    <dbReference type="NCBI Taxonomy" id="171643"/>
    <lineage>
        <taxon>Eukaryota</taxon>
        <taxon>Metazoa</taxon>
        <taxon>Chordata</taxon>
        <taxon>Craniata</taxon>
        <taxon>Vertebrata</taxon>
        <taxon>Euteleostomi</taxon>
        <taxon>Lepidosauria</taxon>
        <taxon>Squamata</taxon>
        <taxon>Bifurcata</taxon>
        <taxon>Unidentata</taxon>
        <taxon>Episquamata</taxon>
        <taxon>Toxicofera</taxon>
        <taxon>Iguania</taxon>
        <taxon>Acrodonta</taxon>
        <taxon>Agamidae</taxon>
        <taxon>Agaminae</taxon>
        <taxon>Phrynocephalus</taxon>
    </lineage>
</organism>
<dbReference type="Proteomes" id="UP001142489">
    <property type="component" value="Unassembled WGS sequence"/>
</dbReference>
<dbReference type="Pfam" id="PF00400">
    <property type="entry name" value="WD40"/>
    <property type="match status" value="3"/>
</dbReference>